<dbReference type="InterPro" id="IPR023160">
    <property type="entry name" value="RNase_HII_hlx-loop-hlx_cap_dom"/>
</dbReference>
<reference evidence="13" key="1">
    <citation type="submission" date="2017-02" db="UniProtKB">
        <authorList>
            <consortium name="WormBaseParasite"/>
        </authorList>
    </citation>
    <scope>IDENTIFICATION</scope>
</reference>
<evidence type="ECO:0000259" key="11">
    <source>
        <dbReference type="PROSITE" id="PS51975"/>
    </source>
</evidence>
<proteinExistence type="inferred from homology"/>
<evidence type="ECO:0000256" key="1">
    <source>
        <dbReference type="ARBA" id="ARBA00000077"/>
    </source>
</evidence>
<protein>
    <recommendedName>
        <fullName evidence="10">Ribonuclease</fullName>
        <ecNumber evidence="10">3.1.26.4</ecNumber>
    </recommendedName>
</protein>
<evidence type="ECO:0000256" key="6">
    <source>
        <dbReference type="ARBA" id="ARBA00022759"/>
    </source>
</evidence>
<dbReference type="AlphaFoldDB" id="A0A0N5A533"/>
<dbReference type="PANTHER" id="PTHR10954">
    <property type="entry name" value="RIBONUCLEASE H2 SUBUNIT A"/>
    <property type="match status" value="1"/>
</dbReference>
<evidence type="ECO:0000256" key="3">
    <source>
        <dbReference type="ARBA" id="ARBA00007058"/>
    </source>
</evidence>
<dbReference type="InterPro" id="IPR012337">
    <property type="entry name" value="RNaseH-like_sf"/>
</dbReference>
<comment type="function">
    <text evidence="10">Endonuclease that specifically degrades the RNA of RNA-DNA hybrids.</text>
</comment>
<evidence type="ECO:0000256" key="8">
    <source>
        <dbReference type="ARBA" id="ARBA00024981"/>
    </source>
</evidence>
<dbReference type="Pfam" id="PF01351">
    <property type="entry name" value="RNase_HII"/>
    <property type="match status" value="1"/>
</dbReference>
<dbReference type="Gene3D" id="1.10.10.460">
    <property type="entry name" value="Ribonuclease hii. Domain 2"/>
    <property type="match status" value="1"/>
</dbReference>
<dbReference type="InterPro" id="IPR001352">
    <property type="entry name" value="RNase_HII/HIII"/>
</dbReference>
<comment type="catalytic activity">
    <reaction evidence="1 9 10">
        <text>Endonucleolytic cleavage to 5'-phosphomonoester.</text>
        <dbReference type="EC" id="3.1.26.4"/>
    </reaction>
</comment>
<accession>A0A0N5A533</accession>
<dbReference type="Proteomes" id="UP000038045">
    <property type="component" value="Unplaced"/>
</dbReference>
<comment type="cofactor">
    <cofactor evidence="9">
        <name>Mn(2+)</name>
        <dbReference type="ChEBI" id="CHEBI:29035"/>
    </cofactor>
    <cofactor evidence="9">
        <name>Mg(2+)</name>
        <dbReference type="ChEBI" id="CHEBI:18420"/>
    </cofactor>
    <text evidence="9">Manganese or magnesium. Binds 1 divalent metal ion per monomer in the absence of substrate. May bind a second metal ion after substrate binding.</text>
</comment>
<evidence type="ECO:0000256" key="4">
    <source>
        <dbReference type="ARBA" id="ARBA00022722"/>
    </source>
</evidence>
<dbReference type="SUPFAM" id="SSF53098">
    <property type="entry name" value="Ribonuclease H-like"/>
    <property type="match status" value="1"/>
</dbReference>
<dbReference type="GO" id="GO:0046872">
    <property type="term" value="F:metal ion binding"/>
    <property type="evidence" value="ECO:0007669"/>
    <property type="project" value="UniProtKB-KW"/>
</dbReference>
<dbReference type="EC" id="3.1.26.4" evidence="10"/>
<evidence type="ECO:0000256" key="5">
    <source>
        <dbReference type="ARBA" id="ARBA00022723"/>
    </source>
</evidence>
<organism evidence="12 13">
    <name type="scientific">Parastrongyloides trichosuri</name>
    <name type="common">Possum-specific nematode worm</name>
    <dbReference type="NCBI Taxonomy" id="131310"/>
    <lineage>
        <taxon>Eukaryota</taxon>
        <taxon>Metazoa</taxon>
        <taxon>Ecdysozoa</taxon>
        <taxon>Nematoda</taxon>
        <taxon>Chromadorea</taxon>
        <taxon>Rhabditida</taxon>
        <taxon>Tylenchina</taxon>
        <taxon>Panagrolaimomorpha</taxon>
        <taxon>Strongyloidoidea</taxon>
        <taxon>Strongyloididae</taxon>
        <taxon>Parastrongyloides</taxon>
    </lineage>
</organism>
<dbReference type="InterPro" id="IPR024567">
    <property type="entry name" value="RNase_HII/HIII_dom"/>
</dbReference>
<dbReference type="GO" id="GO:0004523">
    <property type="term" value="F:RNA-DNA hybrid ribonuclease activity"/>
    <property type="evidence" value="ECO:0007669"/>
    <property type="project" value="UniProtKB-UniRule"/>
</dbReference>
<evidence type="ECO:0000313" key="13">
    <source>
        <dbReference type="WBParaSite" id="PTRK_0001681700.1"/>
    </source>
</evidence>
<keyword evidence="12" id="KW-1185">Reference proteome</keyword>
<dbReference type="GO" id="GO:0006298">
    <property type="term" value="P:mismatch repair"/>
    <property type="evidence" value="ECO:0007669"/>
    <property type="project" value="TreeGrafter"/>
</dbReference>
<evidence type="ECO:0000256" key="10">
    <source>
        <dbReference type="RuleBase" id="RU003515"/>
    </source>
</evidence>
<feature type="domain" description="RNase H type-2" evidence="11">
    <location>
        <begin position="28"/>
        <end position="254"/>
    </location>
</feature>
<feature type="binding site" evidence="9">
    <location>
        <position position="34"/>
    </location>
    <ligand>
        <name>a divalent metal cation</name>
        <dbReference type="ChEBI" id="CHEBI:60240"/>
    </ligand>
</feature>
<dbReference type="FunFam" id="3.30.420.10:FF:000016">
    <property type="entry name" value="Ribonuclease"/>
    <property type="match status" value="1"/>
</dbReference>
<sequence>MDSFDYPNFAKYEVVLGEGFENFADGEPCILGVDEAGRGPVLGPMVYGLGVTPMCKKERLTELEVDDSKALTESKREKIFNIMNSDRDVKQYFTYRLHVISPRMISCRMMMDRKGALNEISHTSCIDLIKSAIDAGINVKEVYVDTVGPKDKYQSKLQNIFKNLKIIVAEKADSKYPIVSAASIAAKVTRDKIVYNWKFIEGSKYNVKETGSGYPGDPKTKKYLSENCDKVFGFTSFVRFSWGTANPYIEKNCCKINWDPYNTNKTKSKLTGKRPALTLDNFFTKPPSSKKAK</sequence>
<dbReference type="NCBIfam" id="TIGR00729">
    <property type="entry name" value="ribonuclease HII"/>
    <property type="match status" value="1"/>
</dbReference>
<dbReference type="GO" id="GO:0032299">
    <property type="term" value="C:ribonuclease H2 complex"/>
    <property type="evidence" value="ECO:0007669"/>
    <property type="project" value="UniProtKB-ARBA"/>
</dbReference>
<comment type="similarity">
    <text evidence="3">Belongs to the RNase HII family. Eukaryotic subfamily.</text>
</comment>
<dbReference type="STRING" id="131310.A0A0N5A533"/>
<dbReference type="PROSITE" id="PS51975">
    <property type="entry name" value="RNASE_H_2"/>
    <property type="match status" value="1"/>
</dbReference>
<dbReference type="InterPro" id="IPR004649">
    <property type="entry name" value="RNase_H2_suA"/>
</dbReference>
<keyword evidence="4 9" id="KW-0540">Nuclease</keyword>
<dbReference type="GO" id="GO:0003723">
    <property type="term" value="F:RNA binding"/>
    <property type="evidence" value="ECO:0007669"/>
    <property type="project" value="UniProtKB-UniRule"/>
</dbReference>
<evidence type="ECO:0000313" key="12">
    <source>
        <dbReference type="Proteomes" id="UP000038045"/>
    </source>
</evidence>
<comment type="function">
    <text evidence="8">Catalytic subunit of RNase HII, an endonuclease that specifically degrades the RNA of RNA:DNA hybrids. Participates in DNA replication, possibly by mediating the removal of lagging-strand Okazaki fragment RNA primers during DNA replication. Mediates the excision of single ribonucleotides from DNA:RNA duplexes.</text>
</comment>
<dbReference type="WBParaSite" id="PTRK_0001681700.1">
    <property type="protein sequence ID" value="PTRK_0001681700.1"/>
    <property type="gene ID" value="PTRK_0001681700"/>
</dbReference>
<evidence type="ECO:0000256" key="9">
    <source>
        <dbReference type="PROSITE-ProRule" id="PRU01319"/>
    </source>
</evidence>
<comment type="cofactor">
    <cofactor evidence="2">
        <name>Mg(2+)</name>
        <dbReference type="ChEBI" id="CHEBI:18420"/>
    </cofactor>
</comment>
<dbReference type="InterPro" id="IPR036397">
    <property type="entry name" value="RNaseH_sf"/>
</dbReference>
<dbReference type="GO" id="GO:0043137">
    <property type="term" value="P:DNA replication, removal of RNA primer"/>
    <property type="evidence" value="ECO:0007669"/>
    <property type="project" value="TreeGrafter"/>
</dbReference>
<name>A0A0N5A533_PARTI</name>
<dbReference type="CDD" id="cd07181">
    <property type="entry name" value="RNase_HII_eukaryota_like"/>
    <property type="match status" value="1"/>
</dbReference>
<evidence type="ECO:0000256" key="7">
    <source>
        <dbReference type="ARBA" id="ARBA00022801"/>
    </source>
</evidence>
<keyword evidence="7 9" id="KW-0378">Hydrolase</keyword>
<dbReference type="Gene3D" id="3.30.420.10">
    <property type="entry name" value="Ribonuclease H-like superfamily/Ribonuclease H"/>
    <property type="match status" value="1"/>
</dbReference>
<dbReference type="PANTHER" id="PTHR10954:SF7">
    <property type="entry name" value="RIBONUCLEASE H2 SUBUNIT A"/>
    <property type="match status" value="1"/>
</dbReference>
<keyword evidence="5 9" id="KW-0479">Metal-binding</keyword>
<feature type="binding site" evidence="9">
    <location>
        <position position="35"/>
    </location>
    <ligand>
        <name>a divalent metal cation</name>
        <dbReference type="ChEBI" id="CHEBI:60240"/>
    </ligand>
</feature>
<dbReference type="FunFam" id="1.10.10.460:FF:000001">
    <property type="entry name" value="Ribonuclease"/>
    <property type="match status" value="1"/>
</dbReference>
<evidence type="ECO:0000256" key="2">
    <source>
        <dbReference type="ARBA" id="ARBA00001946"/>
    </source>
</evidence>
<keyword evidence="6 9" id="KW-0255">Endonuclease</keyword>
<feature type="binding site" evidence="9">
    <location>
        <position position="145"/>
    </location>
    <ligand>
        <name>a divalent metal cation</name>
        <dbReference type="ChEBI" id="CHEBI:60240"/>
    </ligand>
</feature>